<name>A0ABX5Y1N3_9BACT</name>
<keyword evidence="1" id="KW-0472">Membrane</keyword>
<feature type="transmembrane region" description="Helical" evidence="1">
    <location>
        <begin position="59"/>
        <end position="82"/>
    </location>
</feature>
<gene>
    <name evidence="2" type="ORF">TBK1r_72010</name>
</gene>
<keyword evidence="1" id="KW-0812">Transmembrane</keyword>
<evidence type="ECO:0000313" key="3">
    <source>
        <dbReference type="Proteomes" id="UP000318081"/>
    </source>
</evidence>
<evidence type="ECO:0000313" key="2">
    <source>
        <dbReference type="EMBL" id="QDV88169.1"/>
    </source>
</evidence>
<reference evidence="2 3" key="1">
    <citation type="submission" date="2019-02" db="EMBL/GenBank/DDBJ databases">
        <title>Deep-cultivation of Planctomycetes and their phenomic and genomic characterization uncovers novel biology.</title>
        <authorList>
            <person name="Wiegand S."/>
            <person name="Jogler M."/>
            <person name="Boedeker C."/>
            <person name="Pinto D."/>
            <person name="Vollmers J."/>
            <person name="Rivas-Marin E."/>
            <person name="Kohn T."/>
            <person name="Peeters S.H."/>
            <person name="Heuer A."/>
            <person name="Rast P."/>
            <person name="Oberbeckmann S."/>
            <person name="Bunk B."/>
            <person name="Jeske O."/>
            <person name="Meyerdierks A."/>
            <person name="Storesund J.E."/>
            <person name="Kallscheuer N."/>
            <person name="Luecker S."/>
            <person name="Lage O.M."/>
            <person name="Pohl T."/>
            <person name="Merkel B.J."/>
            <person name="Hornburger P."/>
            <person name="Mueller R.-W."/>
            <person name="Bruemmer F."/>
            <person name="Labrenz M."/>
            <person name="Spormann A.M."/>
            <person name="Op den Camp H."/>
            <person name="Overmann J."/>
            <person name="Amann R."/>
            <person name="Jetten M.S.M."/>
            <person name="Mascher T."/>
            <person name="Medema M.H."/>
            <person name="Devos D.P."/>
            <person name="Kaster A.-K."/>
            <person name="Ovreas L."/>
            <person name="Rohde M."/>
            <person name="Galperin M.Y."/>
            <person name="Jogler C."/>
        </authorList>
    </citation>
    <scope>NUCLEOTIDE SEQUENCE [LARGE SCALE GENOMIC DNA]</scope>
    <source>
        <strain evidence="2 3">TBK1r</strain>
    </source>
</reference>
<evidence type="ECO:0000256" key="1">
    <source>
        <dbReference type="SAM" id="Phobius"/>
    </source>
</evidence>
<organism evidence="2 3">
    <name type="scientific">Stieleria magnilauensis</name>
    <dbReference type="NCBI Taxonomy" id="2527963"/>
    <lineage>
        <taxon>Bacteria</taxon>
        <taxon>Pseudomonadati</taxon>
        <taxon>Planctomycetota</taxon>
        <taxon>Planctomycetia</taxon>
        <taxon>Pirellulales</taxon>
        <taxon>Pirellulaceae</taxon>
        <taxon>Stieleria</taxon>
    </lineage>
</organism>
<proteinExistence type="predicted"/>
<dbReference type="Proteomes" id="UP000318081">
    <property type="component" value="Chromosome"/>
</dbReference>
<sequence length="83" mass="9206">MSFWSITLIVTGAICVLISILQSRHSTASEDFIAVHKGMDDERIGSQLKQGPWRVDATLGIQFGAALIALGLLWQLILSVYWF</sequence>
<protein>
    <submittedName>
        <fullName evidence="2">Uncharacterized protein</fullName>
    </submittedName>
</protein>
<accession>A0ABX5Y1N3</accession>
<dbReference type="RefSeq" id="WP_145220277.1">
    <property type="nucleotide sequence ID" value="NZ_CP036432.1"/>
</dbReference>
<keyword evidence="3" id="KW-1185">Reference proteome</keyword>
<dbReference type="EMBL" id="CP036432">
    <property type="protein sequence ID" value="QDV88169.1"/>
    <property type="molecule type" value="Genomic_DNA"/>
</dbReference>
<keyword evidence="1" id="KW-1133">Transmembrane helix</keyword>